<dbReference type="Proteomes" id="UP001596137">
    <property type="component" value="Unassembled WGS sequence"/>
</dbReference>
<dbReference type="InterPro" id="IPR036388">
    <property type="entry name" value="WH-like_DNA-bd_sf"/>
</dbReference>
<dbReference type="SMART" id="SM00418">
    <property type="entry name" value="HTH_ARSR"/>
    <property type="match status" value="1"/>
</dbReference>
<dbReference type="InterPro" id="IPR011991">
    <property type="entry name" value="ArsR-like_HTH"/>
</dbReference>
<dbReference type="PANTHER" id="PTHR43132">
    <property type="entry name" value="ARSENICAL RESISTANCE OPERON REPRESSOR ARSR-RELATED"/>
    <property type="match status" value="1"/>
</dbReference>
<gene>
    <name evidence="5" type="ORF">ACFP1K_10475</name>
</gene>
<keyword evidence="1" id="KW-0805">Transcription regulation</keyword>
<evidence type="ECO:0000256" key="3">
    <source>
        <dbReference type="ARBA" id="ARBA00023163"/>
    </source>
</evidence>
<sequence length="305" mass="32727">MPIEVRLNTSAVTRIRFTISPLGEAVRSLQLLRAPAHQVVHLRRWQLLGLRYDGVGLPGRERCLPAAWVPVPGAARPTLAEEIAGLIGESWCGPALGGCGEWAPGEPAEVARRVRAHWGKVLGPHWAQVSDVLEADVLYRAVRFTNGGIAGLFADLHRGISLSGGTVRAWTHCCDRRVAVPAAGLVLVPSVFGWPYVSATVVPGGAMVLSYPARGIGELWRAPAATAPLLAELLGENRARILLRLDPPHGTGALARRLGLSPSTVSYHLRVLHAAGLVGRHRDGRQVLYRRTPLGDSLINRQVAG</sequence>
<dbReference type="InterPro" id="IPR036390">
    <property type="entry name" value="WH_DNA-bd_sf"/>
</dbReference>
<dbReference type="PROSITE" id="PS50987">
    <property type="entry name" value="HTH_ARSR_2"/>
    <property type="match status" value="1"/>
</dbReference>
<dbReference type="PRINTS" id="PR00778">
    <property type="entry name" value="HTHARSR"/>
</dbReference>
<dbReference type="InterPro" id="IPR051011">
    <property type="entry name" value="Metal_resp_trans_reg"/>
</dbReference>
<dbReference type="InterPro" id="IPR045981">
    <property type="entry name" value="DUF5937"/>
</dbReference>
<proteinExistence type="predicted"/>
<dbReference type="PANTHER" id="PTHR43132:SF6">
    <property type="entry name" value="HTH-TYPE TRANSCRIPTIONAL REPRESSOR CZRA"/>
    <property type="match status" value="1"/>
</dbReference>
<evidence type="ECO:0000313" key="5">
    <source>
        <dbReference type="EMBL" id="MFC6081587.1"/>
    </source>
</evidence>
<evidence type="ECO:0000313" key="6">
    <source>
        <dbReference type="Proteomes" id="UP001596137"/>
    </source>
</evidence>
<evidence type="ECO:0000259" key="4">
    <source>
        <dbReference type="PROSITE" id="PS50987"/>
    </source>
</evidence>
<dbReference type="SUPFAM" id="SSF46785">
    <property type="entry name" value="Winged helix' DNA-binding domain"/>
    <property type="match status" value="1"/>
</dbReference>
<dbReference type="EMBL" id="JBHSRF010000010">
    <property type="protein sequence ID" value="MFC6081587.1"/>
    <property type="molecule type" value="Genomic_DNA"/>
</dbReference>
<name>A0ABW1NFR8_9ACTN</name>
<accession>A0ABW1NFR8</accession>
<organism evidence="5 6">
    <name type="scientific">Sphaerisporangium aureirubrum</name>
    <dbReference type="NCBI Taxonomy" id="1544736"/>
    <lineage>
        <taxon>Bacteria</taxon>
        <taxon>Bacillati</taxon>
        <taxon>Actinomycetota</taxon>
        <taxon>Actinomycetes</taxon>
        <taxon>Streptosporangiales</taxon>
        <taxon>Streptosporangiaceae</taxon>
        <taxon>Sphaerisporangium</taxon>
    </lineage>
</organism>
<dbReference type="Gene3D" id="1.10.10.10">
    <property type="entry name" value="Winged helix-like DNA-binding domain superfamily/Winged helix DNA-binding domain"/>
    <property type="match status" value="1"/>
</dbReference>
<protein>
    <submittedName>
        <fullName evidence="5">DUF5937 family protein</fullName>
    </submittedName>
</protein>
<dbReference type="RefSeq" id="WP_380749805.1">
    <property type="nucleotide sequence ID" value="NZ_JBHSRF010000010.1"/>
</dbReference>
<dbReference type="Pfam" id="PF12840">
    <property type="entry name" value="HTH_20"/>
    <property type="match status" value="1"/>
</dbReference>
<dbReference type="InterPro" id="IPR001845">
    <property type="entry name" value="HTH_ArsR_DNA-bd_dom"/>
</dbReference>
<evidence type="ECO:0000256" key="1">
    <source>
        <dbReference type="ARBA" id="ARBA00023015"/>
    </source>
</evidence>
<keyword evidence="6" id="KW-1185">Reference proteome</keyword>
<reference evidence="6" key="1">
    <citation type="journal article" date="2019" name="Int. J. Syst. Evol. Microbiol.">
        <title>The Global Catalogue of Microorganisms (GCM) 10K type strain sequencing project: providing services to taxonomists for standard genome sequencing and annotation.</title>
        <authorList>
            <consortium name="The Broad Institute Genomics Platform"/>
            <consortium name="The Broad Institute Genome Sequencing Center for Infectious Disease"/>
            <person name="Wu L."/>
            <person name="Ma J."/>
        </authorList>
    </citation>
    <scope>NUCLEOTIDE SEQUENCE [LARGE SCALE GENOMIC DNA]</scope>
    <source>
        <strain evidence="6">JCM 30346</strain>
    </source>
</reference>
<dbReference type="CDD" id="cd00090">
    <property type="entry name" value="HTH_ARSR"/>
    <property type="match status" value="1"/>
</dbReference>
<keyword evidence="2" id="KW-0238">DNA-binding</keyword>
<keyword evidence="3" id="KW-0804">Transcription</keyword>
<comment type="caution">
    <text evidence="5">The sequence shown here is derived from an EMBL/GenBank/DDBJ whole genome shotgun (WGS) entry which is preliminary data.</text>
</comment>
<evidence type="ECO:0000256" key="2">
    <source>
        <dbReference type="ARBA" id="ARBA00023125"/>
    </source>
</evidence>
<feature type="domain" description="HTH arsR-type" evidence="4">
    <location>
        <begin position="216"/>
        <end position="305"/>
    </location>
</feature>
<dbReference type="Pfam" id="PF19361">
    <property type="entry name" value="DUF5937"/>
    <property type="match status" value="1"/>
</dbReference>